<dbReference type="Gene3D" id="1.25.40.10">
    <property type="entry name" value="Tetratricopeptide repeat domain"/>
    <property type="match status" value="2"/>
</dbReference>
<dbReference type="PANTHER" id="PTHR46082">
    <property type="entry name" value="ATP/GTP-BINDING PROTEIN-RELATED"/>
    <property type="match status" value="1"/>
</dbReference>
<protein>
    <submittedName>
        <fullName evidence="1">NB-ARC domain-containing protein</fullName>
    </submittedName>
</protein>
<comment type="caution">
    <text evidence="1">The sequence shown here is derived from an EMBL/GenBank/DDBJ whole genome shotgun (WGS) entry which is preliminary data.</text>
</comment>
<dbReference type="InterPro" id="IPR027417">
    <property type="entry name" value="P-loop_NTPase"/>
</dbReference>
<evidence type="ECO:0000313" key="1">
    <source>
        <dbReference type="EMBL" id="MDA1362152.1"/>
    </source>
</evidence>
<dbReference type="SUPFAM" id="SSF52540">
    <property type="entry name" value="P-loop containing nucleoside triphosphate hydrolases"/>
    <property type="match status" value="1"/>
</dbReference>
<dbReference type="SUPFAM" id="SSF48452">
    <property type="entry name" value="TPR-like"/>
    <property type="match status" value="2"/>
</dbReference>
<name>A0A9X3PBT0_9ACTN</name>
<reference evidence="1" key="1">
    <citation type="submission" date="2022-12" db="EMBL/GenBank/DDBJ databases">
        <title>Gycomyces niveus sp.nov.,a novel actinomycete isolated from soil in Shouguan.</title>
        <authorList>
            <person name="Yang X."/>
        </authorList>
    </citation>
    <scope>NUCLEOTIDE SEQUENCE</scope>
    <source>
        <strain evidence="1">NEAU-A15</strain>
    </source>
</reference>
<accession>A0A9X3PBT0</accession>
<dbReference type="GO" id="GO:0043531">
    <property type="term" value="F:ADP binding"/>
    <property type="evidence" value="ECO:0007669"/>
    <property type="project" value="InterPro"/>
</dbReference>
<dbReference type="InterPro" id="IPR053137">
    <property type="entry name" value="NLR-like"/>
</dbReference>
<gene>
    <name evidence="1" type="ORF">O1R50_21175</name>
</gene>
<evidence type="ECO:0000313" key="2">
    <source>
        <dbReference type="Proteomes" id="UP001146067"/>
    </source>
</evidence>
<dbReference type="Proteomes" id="UP001146067">
    <property type="component" value="Unassembled WGS sequence"/>
</dbReference>
<sequence>MDISTSTAKVTFWIVARLADRIGTEARARRGSDSARVRRALFHSVRRGAERAVWEVYGDDRSARKRARRALLRRPLKDWPLLDRTLLEDLPGVVRSRVRACALPEVPTRGVQTEDHPIVVPWCRGILLEVEREATRGAGVLGNMWTAFKSAWIVPATAASEALALPPSPERQISIAPPYGKADRRGRVRGRGPLIDAISADMGRAGVHILVGPGGFGKTRIALEIARQAERSGRKVWWVAANRINSTMREVNNQLGVPGHQIDQAWAGRASMTDLTWRSLNAEQDPWLLVFDNVDDPSSLDPAGVGIADGTGWLREPHHDAGSVIVTSRDRNPDTWGSWSSVHQVEALDSESGAQMLMDLTERPPGEFAQARELAKALGGMPLALWAAAKYLRSANTPHVWTGTAAITDFASYLRRVEQWLASPSGLQGGGTSVDLGLEQVQQAMTLSLELLEQRVHPRTSPLLRTLALGNAPIPYAVLLDPAVLSRSPLFAAVSEEEVGEMLKALADIGLVDLHELDNIADPELSHVLSIHPVFQGALRESTETDMQAEAYFRLQVDLLESALHESDPDLPGSWQLWYALAPHALEMVNKILLGGHAVSDSGLIRSAIELARRAARWLIVTNLFNPADDLVKPLIDRCGEFGFGRDDPEILGLRHEHGRIVLERGAPETAERELARVIELRTSLLGRDHPDTLASRHKHARAILEQARWSEAEELLASIVQAENDNEIRGPEHSDTMVVRHSLARSILYQRRYPEAEVMLKDILEVMDRCWPRDKPETLWVRQSLAVSLYEQERWDEAAFVVAEALSDAREHPESPMCLALRHQQGVVLQGQGFLPEALSHLTALHRDEVRLLGDAHITARMTANQIIVIKMLLTEQ</sequence>
<dbReference type="Gene3D" id="3.40.50.300">
    <property type="entry name" value="P-loop containing nucleotide triphosphate hydrolases"/>
    <property type="match status" value="1"/>
</dbReference>
<keyword evidence="2" id="KW-1185">Reference proteome</keyword>
<proteinExistence type="predicted"/>
<dbReference type="RefSeq" id="WP_270112201.1">
    <property type="nucleotide sequence ID" value="NZ_JAPZVP010000020.1"/>
</dbReference>
<dbReference type="PANTHER" id="PTHR46082:SF11">
    <property type="entry name" value="AAA+ ATPASE DOMAIN-CONTAINING PROTEIN-RELATED"/>
    <property type="match status" value="1"/>
</dbReference>
<dbReference type="InterPro" id="IPR011990">
    <property type="entry name" value="TPR-like_helical_dom_sf"/>
</dbReference>
<dbReference type="AlphaFoldDB" id="A0A9X3PBT0"/>
<organism evidence="1 2">
    <name type="scientific">Glycomyces luteolus</name>
    <dbReference type="NCBI Taxonomy" id="2670330"/>
    <lineage>
        <taxon>Bacteria</taxon>
        <taxon>Bacillati</taxon>
        <taxon>Actinomycetota</taxon>
        <taxon>Actinomycetes</taxon>
        <taxon>Glycomycetales</taxon>
        <taxon>Glycomycetaceae</taxon>
        <taxon>Glycomyces</taxon>
    </lineage>
</organism>
<dbReference type="Pfam" id="PF13374">
    <property type="entry name" value="TPR_10"/>
    <property type="match status" value="1"/>
</dbReference>
<dbReference type="EMBL" id="JAPZVP010000020">
    <property type="protein sequence ID" value="MDA1362152.1"/>
    <property type="molecule type" value="Genomic_DNA"/>
</dbReference>